<feature type="binding site" evidence="3">
    <location>
        <position position="359"/>
    </location>
    <ligand>
        <name>CTP</name>
        <dbReference type="ChEBI" id="CHEBI:37563"/>
    </ligand>
</feature>
<feature type="region of interest" description="Disordered" evidence="5">
    <location>
        <begin position="291"/>
        <end position="311"/>
    </location>
</feature>
<comment type="pathway">
    <text evidence="3 4">Cofactor biosynthesis; coenzyme A biosynthesis; CoA from (R)-pantothenate: step 2/5.</text>
</comment>
<feature type="binding site" evidence="3">
    <location>
        <position position="355"/>
    </location>
    <ligand>
        <name>CTP</name>
        <dbReference type="ChEBI" id="CHEBI:37563"/>
    </ligand>
</feature>
<keyword evidence="3 4" id="KW-0288">FMN</keyword>
<keyword evidence="3" id="KW-0460">Magnesium</keyword>
<dbReference type="PANTHER" id="PTHR14359:SF6">
    <property type="entry name" value="PHOSPHOPANTOTHENOYLCYSTEINE DECARBOXYLASE"/>
    <property type="match status" value="1"/>
</dbReference>
<feature type="domain" description="Flavoprotein" evidence="6">
    <location>
        <begin position="5"/>
        <end position="177"/>
    </location>
</feature>
<dbReference type="OrthoDB" id="9802554at2"/>
<gene>
    <name evidence="3" type="primary">coaBC</name>
    <name evidence="8" type="ORF">HMPREF9440_01834</name>
</gene>
<dbReference type="InterPro" id="IPR036551">
    <property type="entry name" value="Flavin_trans-like"/>
</dbReference>
<feature type="domain" description="DNA/pantothenate metabolism flavoprotein C-terminal" evidence="7">
    <location>
        <begin position="184"/>
        <end position="408"/>
    </location>
</feature>
<dbReference type="Pfam" id="PF02441">
    <property type="entry name" value="Flavoprotein"/>
    <property type="match status" value="1"/>
</dbReference>
<feature type="binding site" evidence="3">
    <location>
        <position position="289"/>
    </location>
    <ligand>
        <name>CTP</name>
        <dbReference type="ChEBI" id="CHEBI:37563"/>
    </ligand>
</feature>
<sequence>MLRNKRIILALTGGIALYKWCAVVRGLVKAGAVVRIAMTENATRFVTPVTFEALSGHPVALTEWAAGPEGAMPHIELTRDADLLVVGPATANILAKAAHGIADDLVSTLIAARRCPTAVVPAMNVEMWTHPANQRNVKTLKDDGFLFFGPAQGSQACGDVGEGRMIEPEEILERIAGAFVEKTLTGRRVVMTAGPTYEAIDAVRGITNRSSGRQGFALARAFRDAGAEVVVVAGPVTVVPPPGVEVRRVTSALEMKAAVDEALNEKPAHIFAGVAAVADWRPEAAVDGKIKKKDLKSEEQADGKTEEVAKSPMGPQLRWVENPDILQGVAARRDVPVTVGFAAECADVEAYAREKCRRKGCAFVVANDARTAPQANENRVLIVTPSVTVAYGPATKDDVARFIVARAAAALRAREEDASEGAFEPERSFQRKG</sequence>
<dbReference type="InterPro" id="IPR035929">
    <property type="entry name" value="CoaB-like_sf"/>
</dbReference>
<evidence type="ECO:0000256" key="3">
    <source>
        <dbReference type="HAMAP-Rule" id="MF_02225"/>
    </source>
</evidence>
<evidence type="ECO:0000256" key="2">
    <source>
        <dbReference type="ARBA" id="ARBA00023239"/>
    </source>
</evidence>
<evidence type="ECO:0000259" key="6">
    <source>
        <dbReference type="Pfam" id="PF02441"/>
    </source>
</evidence>
<evidence type="ECO:0000259" key="7">
    <source>
        <dbReference type="Pfam" id="PF04127"/>
    </source>
</evidence>
<dbReference type="Proteomes" id="UP000004956">
    <property type="component" value="Unassembled WGS sequence"/>
</dbReference>
<keyword evidence="9" id="KW-1185">Reference proteome</keyword>
<reference evidence="8 9" key="1">
    <citation type="submission" date="2011-11" db="EMBL/GenBank/DDBJ databases">
        <authorList>
            <person name="Weinstock G."/>
            <person name="Sodergren E."/>
            <person name="Clifton S."/>
            <person name="Fulton L."/>
            <person name="Fulton B."/>
            <person name="Courtney L."/>
            <person name="Fronick C."/>
            <person name="Harrison M."/>
            <person name="Strong C."/>
            <person name="Farmer C."/>
            <person name="Delahaunty K."/>
            <person name="Markovic C."/>
            <person name="Hall O."/>
            <person name="Minx P."/>
            <person name="Tomlinson C."/>
            <person name="Mitreva M."/>
            <person name="Hou S."/>
            <person name="Chen J."/>
            <person name="Wollam A."/>
            <person name="Pepin K.H."/>
            <person name="Johnson M."/>
            <person name="Bhonagiri V."/>
            <person name="Zhang X."/>
            <person name="Suruliraj S."/>
            <person name="Warren W."/>
            <person name="Chinwalla A."/>
            <person name="Mardis E.R."/>
            <person name="Wilson R.K."/>
        </authorList>
    </citation>
    <scope>NUCLEOTIDE SEQUENCE [LARGE SCALE GENOMIC DNA]</scope>
    <source>
        <strain evidence="8 9">YIT 11816</strain>
    </source>
</reference>
<dbReference type="InterPro" id="IPR003382">
    <property type="entry name" value="Flavoprotein"/>
</dbReference>
<dbReference type="InterPro" id="IPR007085">
    <property type="entry name" value="DNA/pantothenate-metab_flavo_C"/>
</dbReference>
<keyword evidence="3" id="KW-0511">Multifunctional enzyme</keyword>
<feature type="active site" description="Proton donor" evidence="3">
    <location>
        <position position="157"/>
    </location>
</feature>
<accession>H3KGF4</accession>
<dbReference type="Pfam" id="PF04127">
    <property type="entry name" value="DFP"/>
    <property type="match status" value="1"/>
</dbReference>
<dbReference type="Gene3D" id="3.40.50.1950">
    <property type="entry name" value="Flavin prenyltransferase-like"/>
    <property type="match status" value="1"/>
</dbReference>
<keyword evidence="3 4" id="KW-0285">Flavoprotein</keyword>
<dbReference type="GO" id="GO:0015941">
    <property type="term" value="P:pantothenate catabolic process"/>
    <property type="evidence" value="ECO:0007669"/>
    <property type="project" value="InterPro"/>
</dbReference>
<dbReference type="GO" id="GO:0071513">
    <property type="term" value="C:phosphopantothenoylcysteine decarboxylase complex"/>
    <property type="evidence" value="ECO:0007669"/>
    <property type="project" value="TreeGrafter"/>
</dbReference>
<dbReference type="HAMAP" id="MF_02225">
    <property type="entry name" value="CoaBC"/>
    <property type="match status" value="1"/>
</dbReference>
<dbReference type="EC" id="6.3.2.5" evidence="3"/>
<protein>
    <recommendedName>
        <fullName evidence="3">Coenzyme A biosynthesis bifunctional protein CoaBC</fullName>
    </recommendedName>
    <alternativeName>
        <fullName evidence="3">DNA/pantothenate metabolism flavoprotein</fullName>
    </alternativeName>
    <alternativeName>
        <fullName evidence="3">Phosphopantothenoylcysteine synthetase/decarboxylase</fullName>
        <shortName evidence="3">PPCS-PPCDC</shortName>
    </alternativeName>
    <domain>
        <recommendedName>
            <fullName evidence="3">Phosphopantothenoylcysteine decarboxylase</fullName>
            <shortName evidence="3">PPC decarboxylase</shortName>
            <shortName evidence="3">PPC-DC</shortName>
            <ecNumber evidence="3">4.1.1.36</ecNumber>
        </recommendedName>
        <alternativeName>
            <fullName evidence="3">CoaC</fullName>
        </alternativeName>
    </domain>
    <domain>
        <recommendedName>
            <fullName evidence="3">Phosphopantothenate--cysteine ligase</fullName>
            <ecNumber evidence="3">6.3.2.5</ecNumber>
        </recommendedName>
        <alternativeName>
            <fullName evidence="3">CoaB</fullName>
        </alternativeName>
        <alternativeName>
            <fullName evidence="3">Phosphopantothenoylcysteine synthetase</fullName>
            <shortName evidence="3">PPC synthetase</shortName>
            <shortName evidence="3">PPC-S</shortName>
        </alternativeName>
    </domain>
</protein>
<feature type="region of interest" description="Phosphopantothenoylcysteine decarboxylase" evidence="3">
    <location>
        <begin position="1"/>
        <end position="188"/>
    </location>
</feature>
<comment type="similarity">
    <text evidence="3 4">In the N-terminal section; belongs to the HFCD (homo-oligomeric flavin containing Cys decarboxylase) superfamily.</text>
</comment>
<dbReference type="GO" id="GO:0046872">
    <property type="term" value="F:metal ion binding"/>
    <property type="evidence" value="ECO:0007669"/>
    <property type="project" value="UniProtKB-KW"/>
</dbReference>
<proteinExistence type="inferred from homology"/>
<evidence type="ECO:0000256" key="4">
    <source>
        <dbReference type="RuleBase" id="RU364078"/>
    </source>
</evidence>
<comment type="cofactor">
    <cofactor evidence="3">
        <name>Mg(2+)</name>
        <dbReference type="ChEBI" id="CHEBI:18420"/>
    </cofactor>
</comment>
<dbReference type="SUPFAM" id="SSF102645">
    <property type="entry name" value="CoaB-like"/>
    <property type="match status" value="1"/>
</dbReference>
<comment type="function">
    <text evidence="3">Catalyzes two sequential steps in the biosynthesis of coenzyme A. In the first step cysteine is conjugated to 4'-phosphopantothenate to form 4-phosphopantothenoylcysteine. In the second step the latter compound is decarboxylated to form 4'-phosphopantotheine.</text>
</comment>
<feature type="region of interest" description="Phosphopantothenate--cysteine ligase" evidence="3">
    <location>
        <begin position="189"/>
        <end position="433"/>
    </location>
</feature>
<name>H3KGF4_9BURK</name>
<dbReference type="PANTHER" id="PTHR14359">
    <property type="entry name" value="HOMO-OLIGOMERIC FLAVIN CONTAINING CYS DECARBOXYLASE FAMILY"/>
    <property type="match status" value="1"/>
</dbReference>
<comment type="pathway">
    <text evidence="3 4">Cofactor biosynthesis; coenzyme A biosynthesis; CoA from (R)-pantothenate: step 3/5.</text>
</comment>
<comment type="cofactor">
    <cofactor evidence="3">
        <name>FMN</name>
        <dbReference type="ChEBI" id="CHEBI:58210"/>
    </cofactor>
    <text evidence="3">Binds 1 FMN per subunit.</text>
</comment>
<dbReference type="AlphaFoldDB" id="H3KGF4"/>
<dbReference type="UniPathway" id="UPA00241">
    <property type="reaction ID" value="UER00353"/>
</dbReference>
<evidence type="ECO:0000313" key="8">
    <source>
        <dbReference type="EMBL" id="EHY30809.1"/>
    </source>
</evidence>
<comment type="caution">
    <text evidence="8">The sequence shown here is derived from an EMBL/GenBank/DDBJ whole genome shotgun (WGS) entry which is preliminary data.</text>
</comment>
<dbReference type="GO" id="GO:0015937">
    <property type="term" value="P:coenzyme A biosynthetic process"/>
    <property type="evidence" value="ECO:0007669"/>
    <property type="project" value="UniProtKB-UniRule"/>
</dbReference>
<dbReference type="NCBIfam" id="TIGR00521">
    <property type="entry name" value="coaBC_dfp"/>
    <property type="match status" value="1"/>
</dbReference>
<evidence type="ECO:0000256" key="1">
    <source>
        <dbReference type="ARBA" id="ARBA00022793"/>
    </source>
</evidence>
<dbReference type="EMBL" id="AFBQ01000274">
    <property type="protein sequence ID" value="EHY30809.1"/>
    <property type="molecule type" value="Genomic_DNA"/>
</dbReference>
<dbReference type="InterPro" id="IPR005252">
    <property type="entry name" value="CoaBC"/>
</dbReference>
<dbReference type="GO" id="GO:0010181">
    <property type="term" value="F:FMN binding"/>
    <property type="evidence" value="ECO:0007669"/>
    <property type="project" value="UniProtKB-UniRule"/>
</dbReference>
<keyword evidence="3 4" id="KW-0436">Ligase</keyword>
<feature type="binding site" evidence="3">
    <location>
        <position position="341"/>
    </location>
    <ligand>
        <name>CTP</name>
        <dbReference type="ChEBI" id="CHEBI:37563"/>
    </ligand>
</feature>
<evidence type="ECO:0000313" key="9">
    <source>
        <dbReference type="Proteomes" id="UP000004956"/>
    </source>
</evidence>
<keyword evidence="3" id="KW-0479">Metal-binding</keyword>
<keyword evidence="1 3" id="KW-0210">Decarboxylase</keyword>
<feature type="binding site" evidence="3">
    <location>
        <position position="279"/>
    </location>
    <ligand>
        <name>CTP</name>
        <dbReference type="ChEBI" id="CHEBI:37563"/>
    </ligand>
</feature>
<evidence type="ECO:0000256" key="5">
    <source>
        <dbReference type="SAM" id="MobiDB-lite"/>
    </source>
</evidence>
<dbReference type="STRING" id="762967.HMPREF9440_01834"/>
<feature type="binding site" evidence="3">
    <location>
        <begin position="323"/>
        <end position="326"/>
    </location>
    <ligand>
        <name>CTP</name>
        <dbReference type="ChEBI" id="CHEBI:37563"/>
    </ligand>
</feature>
<dbReference type="EC" id="4.1.1.36" evidence="3"/>
<comment type="function">
    <text evidence="4">Catalyzes two steps in the biosynthesis of coenzyme A. In the first step cysteine is conjugated to 4'-phosphopantothenate to form 4-phosphopantothenoylcysteine, in the latter compound is decarboxylated to form 4'-phosphopantotheine.</text>
</comment>
<comment type="catalytic activity">
    <reaction evidence="3 4">
        <text>(R)-4'-phosphopantothenate + L-cysteine + CTP = N-[(R)-4-phosphopantothenoyl]-L-cysteine + CMP + diphosphate + H(+)</text>
        <dbReference type="Rhea" id="RHEA:19397"/>
        <dbReference type="ChEBI" id="CHEBI:10986"/>
        <dbReference type="ChEBI" id="CHEBI:15378"/>
        <dbReference type="ChEBI" id="CHEBI:33019"/>
        <dbReference type="ChEBI" id="CHEBI:35235"/>
        <dbReference type="ChEBI" id="CHEBI:37563"/>
        <dbReference type="ChEBI" id="CHEBI:59458"/>
        <dbReference type="ChEBI" id="CHEBI:60377"/>
        <dbReference type="EC" id="6.3.2.5"/>
    </reaction>
</comment>
<dbReference type="Gene3D" id="3.40.50.10300">
    <property type="entry name" value="CoaB-like"/>
    <property type="match status" value="1"/>
</dbReference>
<comment type="catalytic activity">
    <reaction evidence="3 4">
        <text>N-[(R)-4-phosphopantothenoyl]-L-cysteine + H(+) = (R)-4'-phosphopantetheine + CO2</text>
        <dbReference type="Rhea" id="RHEA:16793"/>
        <dbReference type="ChEBI" id="CHEBI:15378"/>
        <dbReference type="ChEBI" id="CHEBI:16526"/>
        <dbReference type="ChEBI" id="CHEBI:59458"/>
        <dbReference type="ChEBI" id="CHEBI:61723"/>
        <dbReference type="EC" id="4.1.1.36"/>
    </reaction>
</comment>
<dbReference type="HOGENOM" id="CLU_033319_0_1_4"/>
<dbReference type="GO" id="GO:0004632">
    <property type="term" value="F:phosphopantothenate--cysteine ligase activity"/>
    <property type="evidence" value="ECO:0007669"/>
    <property type="project" value="UniProtKB-UniRule"/>
</dbReference>
<dbReference type="GO" id="GO:0004633">
    <property type="term" value="F:phosphopantothenoylcysteine decarboxylase activity"/>
    <property type="evidence" value="ECO:0007669"/>
    <property type="project" value="UniProtKB-UniRule"/>
</dbReference>
<organism evidence="8 9">
    <name type="scientific">Sutterella parvirubra YIT 11816</name>
    <dbReference type="NCBI Taxonomy" id="762967"/>
    <lineage>
        <taxon>Bacteria</taxon>
        <taxon>Pseudomonadati</taxon>
        <taxon>Pseudomonadota</taxon>
        <taxon>Betaproteobacteria</taxon>
        <taxon>Burkholderiales</taxon>
        <taxon>Sutterellaceae</taxon>
        <taxon>Sutterella</taxon>
    </lineage>
</organism>
<keyword evidence="2 3" id="KW-0456">Lyase</keyword>
<dbReference type="RefSeq" id="WP_008542960.1">
    <property type="nucleotide sequence ID" value="NZ_JH604995.1"/>
</dbReference>
<dbReference type="SUPFAM" id="SSF52507">
    <property type="entry name" value="Homo-oligomeric flavin-containing Cys decarboxylases, HFCD"/>
    <property type="match status" value="1"/>
</dbReference>
<comment type="similarity">
    <text evidence="3 4">In the C-terminal section; belongs to the PPC synthetase family.</text>
</comment>
<dbReference type="PATRIC" id="fig|762967.3.peg.1443"/>
<feature type="compositionally biased region" description="Basic and acidic residues" evidence="5">
    <location>
        <begin position="291"/>
        <end position="309"/>
    </location>
</feature>
<comment type="caution">
    <text evidence="3">Lacks conserved residue(s) required for the propagation of feature annotation.</text>
</comment>